<protein>
    <recommendedName>
        <fullName evidence="3">DUF4276 family protein</fullName>
    </recommendedName>
</protein>
<dbReference type="EMBL" id="ACDP02000011">
    <property type="protein sequence ID" value="EEO27932.1"/>
    <property type="molecule type" value="Genomic_DNA"/>
</dbReference>
<comment type="caution">
    <text evidence="1">The sequence shown here is derived from an EMBL/GenBank/DDBJ whole genome shotgun (WGS) entry which is preliminary data.</text>
</comment>
<dbReference type="HOGENOM" id="CLU_1365087_0_0_4"/>
<evidence type="ECO:0000313" key="1">
    <source>
        <dbReference type="EMBL" id="EEO27932.1"/>
    </source>
</evidence>
<evidence type="ECO:0008006" key="3">
    <source>
        <dbReference type="Google" id="ProtNLM"/>
    </source>
</evidence>
<gene>
    <name evidence="1" type="ORF">OFAG_01085</name>
</gene>
<organism evidence="1 2">
    <name type="scientific">Oxalobacter paraformigenes</name>
    <dbReference type="NCBI Taxonomy" id="556268"/>
    <lineage>
        <taxon>Bacteria</taxon>
        <taxon>Pseudomonadati</taxon>
        <taxon>Pseudomonadota</taxon>
        <taxon>Betaproteobacteria</taxon>
        <taxon>Burkholderiales</taxon>
        <taxon>Oxalobacteraceae</taxon>
        <taxon>Oxalobacter</taxon>
    </lineage>
</organism>
<reference evidence="1" key="1">
    <citation type="submission" date="2011-10" db="EMBL/GenBank/DDBJ databases">
        <title>The Genome Sequence of Oxalobacter formigenes HOxBLS.</title>
        <authorList>
            <consortium name="The Broad Institute Genome Sequencing Platform"/>
            <person name="Earl A."/>
            <person name="Ward D."/>
            <person name="Feldgarden M."/>
            <person name="Gevers D."/>
            <person name="Allison M.J."/>
            <person name="Humphrey S."/>
            <person name="Young S.K."/>
            <person name="Zeng Q."/>
            <person name="Gargeya S."/>
            <person name="Fitzgerald M."/>
            <person name="Haas B."/>
            <person name="Abouelleil A."/>
            <person name="Alvarado L."/>
            <person name="Arachchi H.M."/>
            <person name="Berlin A."/>
            <person name="Brown A."/>
            <person name="Chapman S.B."/>
            <person name="Chen Z."/>
            <person name="Dunbar C."/>
            <person name="Freedman E."/>
            <person name="Gearin G."/>
            <person name="Goldberg J."/>
            <person name="Griggs A."/>
            <person name="Gujja S."/>
            <person name="Heiman D."/>
            <person name="Howarth C."/>
            <person name="Larson L."/>
            <person name="Lui A."/>
            <person name="MacDonald P.J.P."/>
            <person name="Montmayeur A."/>
            <person name="Murphy C."/>
            <person name="Neiman D."/>
            <person name="Pearson M."/>
            <person name="Priest M."/>
            <person name="Roberts A."/>
            <person name="Saif S."/>
            <person name="Shea T."/>
            <person name="Shenoy N."/>
            <person name="Sisk P."/>
            <person name="Stolte C."/>
            <person name="Sykes S."/>
            <person name="Wortman J."/>
            <person name="Nusbaum C."/>
            <person name="Birren B."/>
        </authorList>
    </citation>
    <scope>NUCLEOTIDE SEQUENCE [LARGE SCALE GENOMIC DNA]</scope>
    <source>
        <strain evidence="1">HOxBLS</strain>
    </source>
</reference>
<name>C3X3Z6_9BURK</name>
<keyword evidence="2" id="KW-1185">Reference proteome</keyword>
<accession>C3X3Z6</accession>
<dbReference type="AlphaFoldDB" id="C3X3Z6"/>
<evidence type="ECO:0000313" key="2">
    <source>
        <dbReference type="Proteomes" id="UP000003973"/>
    </source>
</evidence>
<dbReference type="RefSeq" id="WP_005877281.1">
    <property type="nucleotide sequence ID" value="NZ_CABMNL010000001.1"/>
</dbReference>
<sequence length="201" mass="23987">MGKKKRKPLTETVVVICEGASEYVYLQEINRFFREHKIRLAFAARVIGSGVYKAAVNRYRDVRRELKDAEIVIWVDRDIYLHSQKKLYENKPDTVPDFLFSRMNFEDFLALHMDRRTLMKWQAVCEEHHHFSEPLPSGIYLPLYRVACFPAYKKGKLPFKITDETLGRLFANLKRKQVRFKCDFGTFLEERMRIVEQQDEE</sequence>
<dbReference type="Proteomes" id="UP000003973">
    <property type="component" value="Unassembled WGS sequence"/>
</dbReference>
<proteinExistence type="predicted"/>